<keyword evidence="1" id="KW-1133">Transmembrane helix</keyword>
<keyword evidence="3" id="KW-1185">Reference proteome</keyword>
<reference evidence="2 3" key="1">
    <citation type="submission" date="2017-05" db="EMBL/GenBank/DDBJ databases">
        <authorList>
            <person name="Varghese N."/>
            <person name="Submissions S."/>
        </authorList>
    </citation>
    <scope>NUCLEOTIDE SEQUENCE [LARGE SCALE GENOMIC DNA]</scope>
    <source>
        <strain evidence="2 3">DSM 28009</strain>
    </source>
</reference>
<organism evidence="2 3">
    <name type="scientific">Ruegeria faecimaris</name>
    <dbReference type="NCBI Taxonomy" id="686389"/>
    <lineage>
        <taxon>Bacteria</taxon>
        <taxon>Pseudomonadati</taxon>
        <taxon>Pseudomonadota</taxon>
        <taxon>Alphaproteobacteria</taxon>
        <taxon>Rhodobacterales</taxon>
        <taxon>Roseobacteraceae</taxon>
        <taxon>Ruegeria</taxon>
    </lineage>
</organism>
<dbReference type="EMBL" id="FXTE01000001">
    <property type="protein sequence ID" value="SMO48698.1"/>
    <property type="molecule type" value="Genomic_DNA"/>
</dbReference>
<proteinExistence type="predicted"/>
<dbReference type="OrthoDB" id="9874649at2"/>
<evidence type="ECO:0000256" key="1">
    <source>
        <dbReference type="SAM" id="Phobius"/>
    </source>
</evidence>
<sequence>MSTSPVAEYRETEADLAARARTLKRNLIKIGVAAVVAAWGFVSAGWTGGTLFTVVLVVLTSVVLFMNYLGSLKVPSLVALVDSGGLKLRTRRGTIQDIVWPDVRYIDALDETEQKRRSIFFVSFNKSDGGHECLPLPLQSMPKPISECFVETIEHYRPNLYASWQDQLSQWSSLGRHE</sequence>
<keyword evidence="1" id="KW-0812">Transmembrane</keyword>
<dbReference type="AlphaFoldDB" id="A0A521BNH9"/>
<protein>
    <submittedName>
        <fullName evidence="2">Uncharacterized protein</fullName>
    </submittedName>
</protein>
<evidence type="ECO:0000313" key="2">
    <source>
        <dbReference type="EMBL" id="SMO48698.1"/>
    </source>
</evidence>
<feature type="transmembrane region" description="Helical" evidence="1">
    <location>
        <begin position="52"/>
        <end position="70"/>
    </location>
</feature>
<evidence type="ECO:0000313" key="3">
    <source>
        <dbReference type="Proteomes" id="UP000319555"/>
    </source>
</evidence>
<name>A0A521BNH9_9RHOB</name>
<dbReference type="RefSeq" id="WP_142634576.1">
    <property type="nucleotide sequence ID" value="NZ_FXTE01000001.1"/>
</dbReference>
<accession>A0A521BNH9</accession>
<gene>
    <name evidence="2" type="ORF">SAMN06265380_101988</name>
</gene>
<feature type="transmembrane region" description="Helical" evidence="1">
    <location>
        <begin position="27"/>
        <end position="46"/>
    </location>
</feature>
<keyword evidence="1" id="KW-0472">Membrane</keyword>
<dbReference type="Proteomes" id="UP000319555">
    <property type="component" value="Unassembled WGS sequence"/>
</dbReference>